<proteinExistence type="predicted"/>
<dbReference type="Proteomes" id="UP001156905">
    <property type="component" value="Unassembled WGS sequence"/>
</dbReference>
<protein>
    <submittedName>
        <fullName evidence="2">Molybdenum cofactor sulfurase</fullName>
    </submittedName>
</protein>
<sequence length="262" mass="28622">MVANPTAEITGLYRYPVKGLTPEPLPRVALRAGQTLPADRRYAIENGPSGFDPEAPQWMPKSQFLMLMRNERLAALQSRFEDAANLLTIRKDGQVVASGDLETASGRAAIESYFTGNFQSELRGPPKVLSGRDHSFSDVARKVVSIINLGSVRAIEEMLGGTAVHPLRFRANLYLQGWPAWHELDLVGQTLAIGAARLKIVKRIVRCAATNVDPETAQRDLEIPPTIMRHLGHMDCGIYGEVIADGEIGVGDAVAVEEPKLM</sequence>
<comment type="caution">
    <text evidence="2">The sequence shown here is derived from an EMBL/GenBank/DDBJ whole genome shotgun (WGS) entry which is preliminary data.</text>
</comment>
<dbReference type="InterPro" id="IPR005303">
    <property type="entry name" value="MOCOS_middle"/>
</dbReference>
<evidence type="ECO:0000313" key="2">
    <source>
        <dbReference type="EMBL" id="GLR92023.1"/>
    </source>
</evidence>
<dbReference type="PROSITE" id="PS51340">
    <property type="entry name" value="MOSC"/>
    <property type="match status" value="1"/>
</dbReference>
<dbReference type="Pfam" id="PF03473">
    <property type="entry name" value="MOSC"/>
    <property type="match status" value="1"/>
</dbReference>
<keyword evidence="3" id="KW-1185">Reference proteome</keyword>
<accession>A0ABQ6BD80</accession>
<reference evidence="3" key="1">
    <citation type="journal article" date="2019" name="Int. J. Syst. Evol. Microbiol.">
        <title>The Global Catalogue of Microorganisms (GCM) 10K type strain sequencing project: providing services to taxonomists for standard genome sequencing and annotation.</title>
        <authorList>
            <consortium name="The Broad Institute Genomics Platform"/>
            <consortium name="The Broad Institute Genome Sequencing Center for Infectious Disease"/>
            <person name="Wu L."/>
            <person name="Ma J."/>
        </authorList>
    </citation>
    <scope>NUCLEOTIDE SEQUENCE [LARGE SCALE GENOMIC DNA]</scope>
    <source>
        <strain evidence="3">NBRC 102520</strain>
    </source>
</reference>
<evidence type="ECO:0000259" key="1">
    <source>
        <dbReference type="PROSITE" id="PS51340"/>
    </source>
</evidence>
<dbReference type="InterPro" id="IPR005302">
    <property type="entry name" value="MoCF_Sase_C"/>
</dbReference>
<gene>
    <name evidence="2" type="ORF">GCM10007857_87410</name>
</gene>
<dbReference type="EMBL" id="BSOW01000062">
    <property type="protein sequence ID" value="GLR92023.1"/>
    <property type="molecule type" value="Genomic_DNA"/>
</dbReference>
<dbReference type="Gene3D" id="2.40.33.20">
    <property type="entry name" value="PK beta-barrel domain-like"/>
    <property type="match status" value="1"/>
</dbReference>
<name>A0ABQ6BD80_9BRAD</name>
<dbReference type="Pfam" id="PF03476">
    <property type="entry name" value="MOSC_N"/>
    <property type="match status" value="1"/>
</dbReference>
<dbReference type="InterPro" id="IPR011037">
    <property type="entry name" value="Pyrv_Knase-like_insert_dom_sf"/>
</dbReference>
<evidence type="ECO:0000313" key="3">
    <source>
        <dbReference type="Proteomes" id="UP001156905"/>
    </source>
</evidence>
<feature type="domain" description="MOSC" evidence="1">
    <location>
        <begin position="108"/>
        <end position="257"/>
    </location>
</feature>
<dbReference type="RefSeq" id="WP_284275898.1">
    <property type="nucleotide sequence ID" value="NZ_BSOW01000062.1"/>
</dbReference>
<organism evidence="2 3">
    <name type="scientific">Bradyrhizobium iriomotense</name>
    <dbReference type="NCBI Taxonomy" id="441950"/>
    <lineage>
        <taxon>Bacteria</taxon>
        <taxon>Pseudomonadati</taxon>
        <taxon>Pseudomonadota</taxon>
        <taxon>Alphaproteobacteria</taxon>
        <taxon>Hyphomicrobiales</taxon>
        <taxon>Nitrobacteraceae</taxon>
        <taxon>Bradyrhizobium</taxon>
    </lineage>
</organism>
<dbReference type="SUPFAM" id="SSF50800">
    <property type="entry name" value="PK beta-barrel domain-like"/>
    <property type="match status" value="1"/>
</dbReference>